<gene>
    <name evidence="2" type="ORF">GCM10010885_05210</name>
</gene>
<sequence length="199" mass="22287">MGALQSVFFALLHRLRSTPRWSGMMALQAEDVAQHSYSVAVIAHALCVIDRELFGKQPDEARVVAAALLHDASECLLTDVISPVKKYSPEVEAAFNHLEKVAERQLLKTLPEPLQPAYQVLFDRSDPDVFAYVHAADKLDALCKCKMEVRRGNQDFAIALGQIAAGLEQKAAEMPCVRYFLDTFIPAFERSVDEYRYLS</sequence>
<name>A0A917K599_9BACL</name>
<dbReference type="RefSeq" id="WP_188880976.1">
    <property type="nucleotide sequence ID" value="NZ_BMOY01000005.1"/>
</dbReference>
<reference evidence="2" key="2">
    <citation type="submission" date="2020-09" db="EMBL/GenBank/DDBJ databases">
        <authorList>
            <person name="Sun Q."/>
            <person name="Ohkuma M."/>
        </authorList>
    </citation>
    <scope>NUCLEOTIDE SEQUENCE</scope>
    <source>
        <strain evidence="2">JCM 18487</strain>
    </source>
</reference>
<organism evidence="2 3">
    <name type="scientific">Alicyclobacillus cellulosilyticus</name>
    <dbReference type="NCBI Taxonomy" id="1003997"/>
    <lineage>
        <taxon>Bacteria</taxon>
        <taxon>Bacillati</taxon>
        <taxon>Bacillota</taxon>
        <taxon>Bacilli</taxon>
        <taxon>Bacillales</taxon>
        <taxon>Alicyclobacillaceae</taxon>
        <taxon>Alicyclobacillus</taxon>
    </lineage>
</organism>
<dbReference type="Proteomes" id="UP000637695">
    <property type="component" value="Unassembled WGS sequence"/>
</dbReference>
<proteinExistence type="predicted"/>
<evidence type="ECO:0000313" key="3">
    <source>
        <dbReference type="Proteomes" id="UP000637695"/>
    </source>
</evidence>
<protein>
    <recommendedName>
        <fullName evidence="1">HD/PDEase domain-containing protein</fullName>
    </recommendedName>
</protein>
<dbReference type="SUPFAM" id="SSF109604">
    <property type="entry name" value="HD-domain/PDEase-like"/>
    <property type="match status" value="1"/>
</dbReference>
<feature type="domain" description="HD/PDEase" evidence="1">
    <location>
        <begin position="28"/>
        <end position="151"/>
    </location>
</feature>
<dbReference type="CDD" id="cd00077">
    <property type="entry name" value="HDc"/>
    <property type="match status" value="1"/>
</dbReference>
<dbReference type="NCBIfam" id="NF003009">
    <property type="entry name" value="PRK03826.1"/>
    <property type="match status" value="1"/>
</dbReference>
<reference evidence="2" key="1">
    <citation type="journal article" date="2014" name="Int. J. Syst. Evol. Microbiol.">
        <title>Complete genome sequence of Corynebacterium casei LMG S-19264T (=DSM 44701T), isolated from a smear-ripened cheese.</title>
        <authorList>
            <consortium name="US DOE Joint Genome Institute (JGI-PGF)"/>
            <person name="Walter F."/>
            <person name="Albersmeier A."/>
            <person name="Kalinowski J."/>
            <person name="Ruckert C."/>
        </authorList>
    </citation>
    <scope>NUCLEOTIDE SEQUENCE</scope>
    <source>
        <strain evidence="2">JCM 18487</strain>
    </source>
</reference>
<evidence type="ECO:0000259" key="1">
    <source>
        <dbReference type="SMART" id="SM00471"/>
    </source>
</evidence>
<dbReference type="SMART" id="SM00471">
    <property type="entry name" value="HDc"/>
    <property type="match status" value="1"/>
</dbReference>
<dbReference type="Pfam" id="PF12917">
    <property type="entry name" value="YfbR-like"/>
    <property type="match status" value="1"/>
</dbReference>
<dbReference type="AlphaFoldDB" id="A0A917K599"/>
<dbReference type="InterPro" id="IPR003607">
    <property type="entry name" value="HD/PDEase_dom"/>
</dbReference>
<evidence type="ECO:0000313" key="2">
    <source>
        <dbReference type="EMBL" id="GGI98677.1"/>
    </source>
</evidence>
<comment type="caution">
    <text evidence="2">The sequence shown here is derived from an EMBL/GenBank/DDBJ whole genome shotgun (WGS) entry which is preliminary data.</text>
</comment>
<keyword evidence="3" id="KW-1185">Reference proteome</keyword>
<dbReference type="Gene3D" id="1.10.3210.10">
    <property type="entry name" value="Hypothetical protein af1432"/>
    <property type="match status" value="1"/>
</dbReference>
<accession>A0A917K599</accession>
<dbReference type="EMBL" id="BMOY01000005">
    <property type="protein sequence ID" value="GGI98677.1"/>
    <property type="molecule type" value="Genomic_DNA"/>
</dbReference>